<evidence type="ECO:0000313" key="3">
    <source>
        <dbReference type="Proteomes" id="UP000009022"/>
    </source>
</evidence>
<dbReference type="RefSeq" id="XP_002109560.1">
    <property type="nucleotide sequence ID" value="XM_002109524.1"/>
</dbReference>
<dbReference type="GeneID" id="6751317"/>
<dbReference type="CTD" id="6751317"/>
<dbReference type="OrthoDB" id="3853857at2759"/>
<dbReference type="PROSITE" id="PS50146">
    <property type="entry name" value="DAGK"/>
    <property type="match status" value="1"/>
</dbReference>
<dbReference type="KEGG" id="tad:TRIADDRAFT_20947"/>
<dbReference type="InterPro" id="IPR016064">
    <property type="entry name" value="NAD/diacylglycerol_kinase_sf"/>
</dbReference>
<dbReference type="EMBL" id="DS985242">
    <property type="protein sequence ID" value="EDV27726.1"/>
    <property type="molecule type" value="Genomic_DNA"/>
</dbReference>
<dbReference type="GO" id="GO:0016020">
    <property type="term" value="C:membrane"/>
    <property type="evidence" value="ECO:0000318"/>
    <property type="project" value="GO_Central"/>
</dbReference>
<dbReference type="FunCoup" id="B3RPZ2">
    <property type="interactions" value="1124"/>
</dbReference>
<proteinExistence type="predicted"/>
<sequence length="348" mass="38695">PPEYRYVIFVNPKSGTGKSRKIFKNAPKRMLREAEAEYTLITTERQGHAYDYVKEMKLNQVDGIIIVSGDGLIHEVINGLMSREDWEHAIKLPIGALPGGSGNALYQSILYESNITSAMFMIIKRYTTKLDLVSITTLKDQRYSFLSVGWGLLSDVDIGTEKFRKLGTARFVLGTVKHLTKLKYYHGKFQYLPNPMKATAGATNNTESKAGPKSILPPINESLPSTWETVEDDMVLFGAIYLPYLSTDNFVAPTSRLNDGIIHLQTIDSTCNRKTMLKILSKQKEAGHLGMSCVEVFPCKAFRLEPITSPGIITVDGECVDYGTIQGEIFPGLSRVFCRRAKSSSSSS</sequence>
<dbReference type="PANTHER" id="PTHR12358">
    <property type="entry name" value="SPHINGOSINE KINASE"/>
    <property type="match status" value="1"/>
</dbReference>
<keyword evidence="3" id="KW-1185">Reference proteome</keyword>
<dbReference type="SMART" id="SM00046">
    <property type="entry name" value="DAGKc"/>
    <property type="match status" value="1"/>
</dbReference>
<dbReference type="PANTHER" id="PTHR12358:SF112">
    <property type="entry name" value="LD11247P-RELATED"/>
    <property type="match status" value="1"/>
</dbReference>
<dbReference type="eggNOG" id="KOG1116">
    <property type="taxonomic scope" value="Eukaryota"/>
</dbReference>
<dbReference type="GO" id="GO:0016301">
    <property type="term" value="F:kinase activity"/>
    <property type="evidence" value="ECO:0007669"/>
    <property type="project" value="InterPro"/>
</dbReference>
<dbReference type="AlphaFoldDB" id="B3RPZ2"/>
<dbReference type="InterPro" id="IPR001206">
    <property type="entry name" value="Diacylglycerol_kinase_cat_dom"/>
</dbReference>
<dbReference type="Pfam" id="PF00781">
    <property type="entry name" value="DAGK_cat"/>
    <property type="match status" value="1"/>
</dbReference>
<feature type="domain" description="DAGKc" evidence="1">
    <location>
        <begin position="1"/>
        <end position="139"/>
    </location>
</feature>
<feature type="non-terminal residue" evidence="2">
    <location>
        <position position="1"/>
    </location>
</feature>
<name>B3RPZ2_TRIAD</name>
<dbReference type="OMA" id="QAWSRRI"/>
<gene>
    <name evidence="2" type="ORF">TRIADDRAFT_20947</name>
</gene>
<dbReference type="InParanoid" id="B3RPZ2"/>
<dbReference type="InterPro" id="IPR017438">
    <property type="entry name" value="ATP-NAD_kinase_N"/>
</dbReference>
<evidence type="ECO:0000259" key="1">
    <source>
        <dbReference type="PROSITE" id="PS50146"/>
    </source>
</evidence>
<dbReference type="Proteomes" id="UP000009022">
    <property type="component" value="Unassembled WGS sequence"/>
</dbReference>
<dbReference type="GO" id="GO:0046512">
    <property type="term" value="P:sphingosine biosynthetic process"/>
    <property type="evidence" value="ECO:0000318"/>
    <property type="project" value="GO_Central"/>
</dbReference>
<dbReference type="Gene3D" id="2.60.200.40">
    <property type="match status" value="1"/>
</dbReference>
<organism evidence="2 3">
    <name type="scientific">Trichoplax adhaerens</name>
    <name type="common">Trichoplax reptans</name>
    <dbReference type="NCBI Taxonomy" id="10228"/>
    <lineage>
        <taxon>Eukaryota</taxon>
        <taxon>Metazoa</taxon>
        <taxon>Placozoa</taxon>
        <taxon>Uniplacotomia</taxon>
        <taxon>Trichoplacea</taxon>
        <taxon>Trichoplacidae</taxon>
        <taxon>Trichoplax</taxon>
    </lineage>
</organism>
<protein>
    <recommendedName>
        <fullName evidence="1">DAGKc domain-containing protein</fullName>
    </recommendedName>
</protein>
<dbReference type="GO" id="GO:0005737">
    <property type="term" value="C:cytoplasm"/>
    <property type="evidence" value="ECO:0000318"/>
    <property type="project" value="GO_Central"/>
</dbReference>
<dbReference type="InterPro" id="IPR050187">
    <property type="entry name" value="Lipid_Phosphate_FormReg"/>
</dbReference>
<reference evidence="2 3" key="1">
    <citation type="journal article" date="2008" name="Nature">
        <title>The Trichoplax genome and the nature of placozoans.</title>
        <authorList>
            <person name="Srivastava M."/>
            <person name="Begovic E."/>
            <person name="Chapman J."/>
            <person name="Putnam N.H."/>
            <person name="Hellsten U."/>
            <person name="Kawashima T."/>
            <person name="Kuo A."/>
            <person name="Mitros T."/>
            <person name="Salamov A."/>
            <person name="Carpenter M.L."/>
            <person name="Signorovitch A.Y."/>
            <person name="Moreno M.A."/>
            <person name="Kamm K."/>
            <person name="Grimwood J."/>
            <person name="Schmutz J."/>
            <person name="Shapiro H."/>
            <person name="Grigoriev I.V."/>
            <person name="Buss L.W."/>
            <person name="Schierwater B."/>
            <person name="Dellaporta S.L."/>
            <person name="Rokhsar D.S."/>
        </authorList>
    </citation>
    <scope>NUCLEOTIDE SEQUENCE [LARGE SCALE GENOMIC DNA]</scope>
    <source>
        <strain evidence="2 3">Grell-BS-1999</strain>
    </source>
</reference>
<accession>B3RPZ2</accession>
<dbReference type="STRING" id="10228.B3RPZ2"/>
<dbReference type="PhylomeDB" id="B3RPZ2"/>
<dbReference type="Gene3D" id="3.40.50.10330">
    <property type="entry name" value="Probable inorganic polyphosphate/atp-NAD kinase, domain 1"/>
    <property type="match status" value="1"/>
</dbReference>
<dbReference type="HOGENOM" id="CLU_013399_1_0_1"/>
<dbReference type="SUPFAM" id="SSF111331">
    <property type="entry name" value="NAD kinase/diacylglycerol kinase-like"/>
    <property type="match status" value="1"/>
</dbReference>
<evidence type="ECO:0000313" key="2">
    <source>
        <dbReference type="EMBL" id="EDV27726.1"/>
    </source>
</evidence>